<accession>A0A1B0DQT6</accession>
<reference evidence="1" key="1">
    <citation type="submission" date="2022-08" db="UniProtKB">
        <authorList>
            <consortium name="EnsemblMetazoa"/>
        </authorList>
    </citation>
    <scope>IDENTIFICATION</scope>
    <source>
        <strain evidence="1">Israel</strain>
    </source>
</reference>
<evidence type="ECO:0000313" key="1">
    <source>
        <dbReference type="EnsemblMetazoa" id="PPAI010919-PA"/>
    </source>
</evidence>
<dbReference type="VEuPathDB" id="VectorBase:PPAPM1_012072"/>
<name>A0A1B0DQT6_PHLPP</name>
<keyword evidence="2" id="KW-1185">Reference proteome</keyword>
<dbReference type="EnsemblMetazoa" id="PPAI010919-RA">
    <property type="protein sequence ID" value="PPAI010919-PA"/>
    <property type="gene ID" value="PPAI010919"/>
</dbReference>
<dbReference type="EMBL" id="AJVK01008728">
    <property type="status" value="NOT_ANNOTATED_CDS"/>
    <property type="molecule type" value="Genomic_DNA"/>
</dbReference>
<dbReference type="Proteomes" id="UP000092462">
    <property type="component" value="Unassembled WGS sequence"/>
</dbReference>
<sequence length="315" mass="36612">MEDENLNKAIEFVREEDVNLPDDDKVAEDFLYSGIKLEEVKQIVFNFEEKSETEAVVKELKEIQQLLKDSPNLTKVLDKLCDFRPCSLAGYLGLLQISTLLILVKEPPISVSLKISQLRGHLCSIPTSDWHDCPIKVHMTVETILSGLRSINNRDPLNLYHISRELWCVNDFLYFVSLTLAWVAFQDALRGMPIPTKEIHRPHNLNYMLQQLQTLDVSDYRNNLMKIYILLKIVALILHMTLTKVSSRAIPFAYRKEVGEASPEKLKELFDWFKCTQKSLRINDCENMAKMKIRELLEFEIFTILNHELIQSPLY</sequence>
<dbReference type="VEuPathDB" id="VectorBase:PPAI010919"/>
<dbReference type="AlphaFoldDB" id="A0A1B0DQT6"/>
<proteinExistence type="predicted"/>
<evidence type="ECO:0000313" key="2">
    <source>
        <dbReference type="Proteomes" id="UP000092462"/>
    </source>
</evidence>
<organism evidence="1 2">
    <name type="scientific">Phlebotomus papatasi</name>
    <name type="common">Sandfly</name>
    <dbReference type="NCBI Taxonomy" id="29031"/>
    <lineage>
        <taxon>Eukaryota</taxon>
        <taxon>Metazoa</taxon>
        <taxon>Ecdysozoa</taxon>
        <taxon>Arthropoda</taxon>
        <taxon>Hexapoda</taxon>
        <taxon>Insecta</taxon>
        <taxon>Pterygota</taxon>
        <taxon>Neoptera</taxon>
        <taxon>Endopterygota</taxon>
        <taxon>Diptera</taxon>
        <taxon>Nematocera</taxon>
        <taxon>Psychodoidea</taxon>
        <taxon>Psychodidae</taxon>
        <taxon>Phlebotomus</taxon>
        <taxon>Phlebotomus</taxon>
    </lineage>
</organism>
<protein>
    <submittedName>
        <fullName evidence="1">Uncharacterized protein</fullName>
    </submittedName>
</protein>